<keyword evidence="3" id="KW-1185">Reference proteome</keyword>
<dbReference type="Pfam" id="PF00646">
    <property type="entry name" value="F-box"/>
    <property type="match status" value="1"/>
</dbReference>
<evidence type="ECO:0000259" key="2">
    <source>
        <dbReference type="PROSITE" id="PS50181"/>
    </source>
</evidence>
<dbReference type="CDD" id="cd22160">
    <property type="entry name" value="F-box_AtFBL13-like"/>
    <property type="match status" value="1"/>
</dbReference>
<feature type="compositionally biased region" description="Basic and acidic residues" evidence="1">
    <location>
        <begin position="1"/>
        <end position="13"/>
    </location>
</feature>
<dbReference type="SMART" id="SM00256">
    <property type="entry name" value="FBOX"/>
    <property type="match status" value="1"/>
</dbReference>
<dbReference type="AlphaFoldDB" id="A0A8B8K008"/>
<dbReference type="InterPro" id="IPR006566">
    <property type="entry name" value="FBD"/>
</dbReference>
<organism evidence="3 4">
    <name type="scientific">Abrus precatorius</name>
    <name type="common">Indian licorice</name>
    <name type="synonym">Glycine abrus</name>
    <dbReference type="NCBI Taxonomy" id="3816"/>
    <lineage>
        <taxon>Eukaryota</taxon>
        <taxon>Viridiplantae</taxon>
        <taxon>Streptophyta</taxon>
        <taxon>Embryophyta</taxon>
        <taxon>Tracheophyta</taxon>
        <taxon>Spermatophyta</taxon>
        <taxon>Magnoliopsida</taxon>
        <taxon>eudicotyledons</taxon>
        <taxon>Gunneridae</taxon>
        <taxon>Pentapetalae</taxon>
        <taxon>rosids</taxon>
        <taxon>fabids</taxon>
        <taxon>Fabales</taxon>
        <taxon>Fabaceae</taxon>
        <taxon>Papilionoideae</taxon>
        <taxon>50 kb inversion clade</taxon>
        <taxon>NPAAA clade</taxon>
        <taxon>indigoferoid/millettioid clade</taxon>
        <taxon>Abreae</taxon>
        <taxon>Abrus</taxon>
    </lineage>
</organism>
<dbReference type="SUPFAM" id="SSF52047">
    <property type="entry name" value="RNI-like"/>
    <property type="match status" value="1"/>
</dbReference>
<dbReference type="SMART" id="SM00579">
    <property type="entry name" value="FBD"/>
    <property type="match status" value="1"/>
</dbReference>
<dbReference type="KEGG" id="aprc:113850119"/>
<reference evidence="4" key="2">
    <citation type="submission" date="2025-08" db="UniProtKB">
        <authorList>
            <consortium name="RefSeq"/>
        </authorList>
    </citation>
    <scope>IDENTIFICATION</scope>
    <source>
        <tissue evidence="4">Young leaves</tissue>
    </source>
</reference>
<dbReference type="Pfam" id="PF08387">
    <property type="entry name" value="FBD"/>
    <property type="match status" value="1"/>
</dbReference>
<dbReference type="Proteomes" id="UP000694853">
    <property type="component" value="Unplaced"/>
</dbReference>
<dbReference type="PANTHER" id="PTHR31900:SF34">
    <property type="entry name" value="EMB|CAB62440.1-RELATED"/>
    <property type="match status" value="1"/>
</dbReference>
<dbReference type="GeneID" id="113850119"/>
<reference evidence="3" key="1">
    <citation type="journal article" date="2019" name="Toxins">
        <title>Detection of Abrin-Like and Prepropulchellin-Like Toxin Genes and Transcripts Using Whole Genome Sequencing and Full-Length Transcript Sequencing of Abrus precatorius.</title>
        <authorList>
            <person name="Hovde B.T."/>
            <person name="Daligault H.E."/>
            <person name="Hanschen E.R."/>
            <person name="Kunde Y.A."/>
            <person name="Johnson M.B."/>
            <person name="Starkenburg S.R."/>
            <person name="Johnson S.L."/>
        </authorList>
    </citation>
    <scope>NUCLEOTIDE SEQUENCE [LARGE SCALE GENOMIC DNA]</scope>
</reference>
<proteinExistence type="predicted"/>
<dbReference type="InterPro" id="IPR055411">
    <property type="entry name" value="LRR_FXL15/At3g58940/PEG3-like"/>
</dbReference>
<dbReference type="RefSeq" id="XP_027336293.1">
    <property type="nucleotide sequence ID" value="XM_027480492.1"/>
</dbReference>
<dbReference type="Gene3D" id="1.20.1280.50">
    <property type="match status" value="1"/>
</dbReference>
<accession>A0A8B8K008</accession>
<gene>
    <name evidence="4" type="primary">LOC113850119</name>
</gene>
<dbReference type="PROSITE" id="PS50181">
    <property type="entry name" value="FBOX"/>
    <property type="match status" value="1"/>
</dbReference>
<evidence type="ECO:0000313" key="3">
    <source>
        <dbReference type="Proteomes" id="UP000694853"/>
    </source>
</evidence>
<dbReference type="InterPro" id="IPR032675">
    <property type="entry name" value="LRR_dom_sf"/>
</dbReference>
<evidence type="ECO:0000256" key="1">
    <source>
        <dbReference type="SAM" id="MobiDB-lite"/>
    </source>
</evidence>
<sequence>MAESSSKRQKTEENAEESESDRLSNLPDSVLCHILSFLPTKTCVTTSVLSRRWRHLWEHLQVLDLYDDSHIFYHHIELFKRFAVFVNAVFTLRRAHSIRKFRLSCGHSQNDTFYAHSVATWVRAAIGPYLEDLCLTLYSTDGHGFVVPPSLFTCTNLVSLSLCGGIHLQNRNPNSVIRLPSLKTLQLDIDSVDCIDTLLSGCPVLETLHLSFAPQCLTKICVPRSLKRLKYAVENNVEIFLELHAPALEFLSIVQRTRSFPCSIGNLDNVVEAYLDVYVTDESAEPLFKLLKALSGLKYLVMRNSTMKWLLRGPNLDLPDFRYLLHLELVLPCFNSGFLMNLLNKCHMLQVLIIQNEKDSLFSRNWPQPTSGPNCVGTHLTFVQVKGFQGFADELAFVTYVLRRGRVLRTMIVYADMMLDLSHKYRILKFLSGVPRASTKCQLNFD</sequence>
<dbReference type="PANTHER" id="PTHR31900">
    <property type="entry name" value="F-BOX/RNI SUPERFAMILY PROTEIN-RELATED"/>
    <property type="match status" value="1"/>
</dbReference>
<dbReference type="Gene3D" id="3.80.10.10">
    <property type="entry name" value="Ribonuclease Inhibitor"/>
    <property type="match status" value="1"/>
</dbReference>
<evidence type="ECO:0000313" key="4">
    <source>
        <dbReference type="RefSeq" id="XP_027336293.1"/>
    </source>
</evidence>
<dbReference type="InterPro" id="IPR050232">
    <property type="entry name" value="FBL13/AtMIF1-like"/>
</dbReference>
<dbReference type="OrthoDB" id="1412189at2759"/>
<dbReference type="Pfam" id="PF24758">
    <property type="entry name" value="LRR_At5g56370"/>
    <property type="match status" value="1"/>
</dbReference>
<feature type="region of interest" description="Disordered" evidence="1">
    <location>
        <begin position="1"/>
        <end position="22"/>
    </location>
</feature>
<dbReference type="SUPFAM" id="SSF81383">
    <property type="entry name" value="F-box domain"/>
    <property type="match status" value="1"/>
</dbReference>
<name>A0A8B8K008_ABRPR</name>
<protein>
    <submittedName>
        <fullName evidence="4">F-box protein At4g09920-like</fullName>
    </submittedName>
</protein>
<feature type="domain" description="F-box" evidence="2">
    <location>
        <begin position="20"/>
        <end position="69"/>
    </location>
</feature>
<dbReference type="InterPro" id="IPR053781">
    <property type="entry name" value="F-box_AtFBL13-like"/>
</dbReference>
<dbReference type="InterPro" id="IPR036047">
    <property type="entry name" value="F-box-like_dom_sf"/>
</dbReference>
<dbReference type="InterPro" id="IPR001810">
    <property type="entry name" value="F-box_dom"/>
</dbReference>